<organism evidence="2 3">
    <name type="scientific">Zhongshania marina</name>
    <dbReference type="NCBI Taxonomy" id="2304603"/>
    <lineage>
        <taxon>Bacteria</taxon>
        <taxon>Pseudomonadati</taxon>
        <taxon>Pseudomonadota</taxon>
        <taxon>Gammaproteobacteria</taxon>
        <taxon>Cellvibrionales</taxon>
        <taxon>Spongiibacteraceae</taxon>
        <taxon>Zhongshania</taxon>
    </lineage>
</organism>
<comment type="caution">
    <text evidence="2">The sequence shown here is derived from an EMBL/GenBank/DDBJ whole genome shotgun (WGS) entry which is preliminary data.</text>
</comment>
<gene>
    <name evidence="2" type="ORF">C0068_13435</name>
</gene>
<protein>
    <submittedName>
        <fullName evidence="2">Uncharacterized protein</fullName>
    </submittedName>
</protein>
<name>A0A2S4HDE6_9GAMM</name>
<evidence type="ECO:0000313" key="2">
    <source>
        <dbReference type="EMBL" id="POP52005.1"/>
    </source>
</evidence>
<evidence type="ECO:0000256" key="1">
    <source>
        <dbReference type="SAM" id="SignalP"/>
    </source>
</evidence>
<dbReference type="EMBL" id="PQGG01000031">
    <property type="protein sequence ID" value="POP52005.1"/>
    <property type="molecule type" value="Genomic_DNA"/>
</dbReference>
<dbReference type="Proteomes" id="UP000237222">
    <property type="component" value="Unassembled WGS sequence"/>
</dbReference>
<accession>A0A2S4HDE6</accession>
<dbReference type="AlphaFoldDB" id="A0A2S4HDE6"/>
<proteinExistence type="predicted"/>
<sequence>MNKTISAALILVASATAIAAEPNVAVTEPMVLAYNQTNDSKPLEPAVEYTSENSAARFLEKNLDVVAASLNLELDDKISSAMTPRIDD</sequence>
<keyword evidence="1" id="KW-0732">Signal</keyword>
<feature type="signal peptide" evidence="1">
    <location>
        <begin position="1"/>
        <end position="19"/>
    </location>
</feature>
<reference evidence="2" key="1">
    <citation type="submission" date="2018-01" db="EMBL/GenBank/DDBJ databases">
        <authorList>
            <person name="Yu X.-D."/>
        </authorList>
    </citation>
    <scope>NUCLEOTIDE SEQUENCE</scope>
    <source>
        <strain evidence="2">ZX-21</strain>
    </source>
</reference>
<dbReference type="RefSeq" id="WP_103684988.1">
    <property type="nucleotide sequence ID" value="NZ_PQGG01000031.1"/>
</dbReference>
<dbReference type="OrthoDB" id="5740613at2"/>
<evidence type="ECO:0000313" key="3">
    <source>
        <dbReference type="Proteomes" id="UP000237222"/>
    </source>
</evidence>
<feature type="chain" id="PRO_5015535150" evidence="1">
    <location>
        <begin position="20"/>
        <end position="88"/>
    </location>
</feature>